<comment type="caution">
    <text evidence="2">The sequence shown here is derived from an EMBL/GenBank/DDBJ whole genome shotgun (WGS) entry which is preliminary data.</text>
</comment>
<dbReference type="RefSeq" id="WP_204020555.1">
    <property type="nucleotide sequence ID" value="NZ_BOOW01000006.1"/>
</dbReference>
<evidence type="ECO:0000313" key="2">
    <source>
        <dbReference type="EMBL" id="GII90257.1"/>
    </source>
</evidence>
<dbReference type="Proteomes" id="UP000606172">
    <property type="component" value="Unassembled WGS sequence"/>
</dbReference>
<sequence length="149" mass="15608">MTSRPIALTPAPLATKVRAHLADAHARLAEAADARTPAARYVAAHMAALRAAAAVIAARPHLHEGRRRRVRSAWELLPKAEPQLADWAAYFAASATVRAAAEAGLVRGVSATDADDLTTQATTFVTAVETLLGIPTHTVPTPTRIPLAG</sequence>
<organism evidence="2 3">
    <name type="scientific">Sinosporangium siamense</name>
    <dbReference type="NCBI Taxonomy" id="1367973"/>
    <lineage>
        <taxon>Bacteria</taxon>
        <taxon>Bacillati</taxon>
        <taxon>Actinomycetota</taxon>
        <taxon>Actinomycetes</taxon>
        <taxon>Streptosporangiales</taxon>
        <taxon>Streptosporangiaceae</taxon>
        <taxon>Sinosporangium</taxon>
    </lineage>
</organism>
<dbReference type="AlphaFoldDB" id="A0A919V5T3"/>
<feature type="domain" description="SAV-6107-like HEPN" evidence="1">
    <location>
        <begin position="31"/>
        <end position="129"/>
    </location>
</feature>
<dbReference type="Pfam" id="PF18726">
    <property type="entry name" value="HEPN_SAV_6107"/>
    <property type="match status" value="1"/>
</dbReference>
<proteinExistence type="predicted"/>
<accession>A0A919V5T3</accession>
<evidence type="ECO:0000313" key="3">
    <source>
        <dbReference type="Proteomes" id="UP000606172"/>
    </source>
</evidence>
<dbReference type="InterPro" id="IPR040891">
    <property type="entry name" value="HEPN_SAV_6107"/>
</dbReference>
<name>A0A919V5T3_9ACTN</name>
<dbReference type="EMBL" id="BOOW01000006">
    <property type="protein sequence ID" value="GII90257.1"/>
    <property type="molecule type" value="Genomic_DNA"/>
</dbReference>
<evidence type="ECO:0000259" key="1">
    <source>
        <dbReference type="Pfam" id="PF18726"/>
    </source>
</evidence>
<reference evidence="2" key="1">
    <citation type="submission" date="2021-01" db="EMBL/GenBank/DDBJ databases">
        <title>Whole genome shotgun sequence of Sinosporangium siamense NBRC 109515.</title>
        <authorList>
            <person name="Komaki H."/>
            <person name="Tamura T."/>
        </authorList>
    </citation>
    <scope>NUCLEOTIDE SEQUENCE</scope>
    <source>
        <strain evidence="2">NBRC 109515</strain>
    </source>
</reference>
<gene>
    <name evidence="2" type="ORF">Ssi02_04880</name>
</gene>
<keyword evidence="3" id="KW-1185">Reference proteome</keyword>
<protein>
    <recommendedName>
        <fullName evidence="1">SAV-6107-like HEPN domain-containing protein</fullName>
    </recommendedName>
</protein>